<reference evidence="3" key="1">
    <citation type="submission" date="2023-07" db="EMBL/GenBank/DDBJ databases">
        <title>Characterization of two Paracoccaceae strains isolated from Phycosphere and proposal of Xinfangfangia lacusdiani sp. nov.</title>
        <authorList>
            <person name="Deng Y."/>
            <person name="Zhang Y.Q."/>
        </authorList>
    </citation>
    <scope>NUCLEOTIDE SEQUENCE [LARGE SCALE GENOMIC DNA]</scope>
    <source>
        <strain evidence="3">CPCC 101403</strain>
    </source>
</reference>
<dbReference type="RefSeq" id="WP_311760888.1">
    <property type="nucleotide sequence ID" value="NZ_JAVRQI010000015.1"/>
</dbReference>
<evidence type="ECO:0000256" key="1">
    <source>
        <dbReference type="SAM" id="SignalP"/>
    </source>
</evidence>
<accession>A0ABU3EK61</accession>
<evidence type="ECO:0000313" key="2">
    <source>
        <dbReference type="EMBL" id="MDT1063800.1"/>
    </source>
</evidence>
<dbReference type="EMBL" id="JAVRQI010000015">
    <property type="protein sequence ID" value="MDT1063800.1"/>
    <property type="molecule type" value="Genomic_DNA"/>
</dbReference>
<feature type="signal peptide" evidence="1">
    <location>
        <begin position="1"/>
        <end position="23"/>
    </location>
</feature>
<comment type="caution">
    <text evidence="2">The sequence shown here is derived from an EMBL/GenBank/DDBJ whole genome shotgun (WGS) entry which is preliminary data.</text>
</comment>
<protein>
    <recommendedName>
        <fullName evidence="4">Lipoprotein</fullName>
    </recommendedName>
</protein>
<dbReference type="PROSITE" id="PS51257">
    <property type="entry name" value="PROKAR_LIPOPROTEIN"/>
    <property type="match status" value="1"/>
</dbReference>
<keyword evidence="1" id="KW-0732">Signal</keyword>
<dbReference type="Proteomes" id="UP001251085">
    <property type="component" value="Unassembled WGS sequence"/>
</dbReference>
<keyword evidence="3" id="KW-1185">Reference proteome</keyword>
<organism evidence="2 3">
    <name type="scientific">Paracoccus broussonetiae</name>
    <dbReference type="NCBI Taxonomy" id="3075834"/>
    <lineage>
        <taxon>Bacteria</taxon>
        <taxon>Pseudomonadati</taxon>
        <taxon>Pseudomonadota</taxon>
        <taxon>Alphaproteobacteria</taxon>
        <taxon>Rhodobacterales</taxon>
        <taxon>Paracoccaceae</taxon>
        <taxon>Paracoccus</taxon>
    </lineage>
</organism>
<sequence>MKRIIGVVALALLAGACSDTSTATNEDGTPMTARMVVAPGDGGHQITMTSRKGFTCTALFDQKAYAASKQPSLELPVTCDNGDRGTAIYSNANYRQEVFTPGQTQIAYQLESGAKGSISF</sequence>
<evidence type="ECO:0000313" key="3">
    <source>
        <dbReference type="Proteomes" id="UP001251085"/>
    </source>
</evidence>
<feature type="chain" id="PRO_5046315023" description="Lipoprotein" evidence="1">
    <location>
        <begin position="24"/>
        <end position="120"/>
    </location>
</feature>
<proteinExistence type="predicted"/>
<evidence type="ECO:0008006" key="4">
    <source>
        <dbReference type="Google" id="ProtNLM"/>
    </source>
</evidence>
<name>A0ABU3EK61_9RHOB</name>
<gene>
    <name evidence="2" type="ORF">RM190_18195</name>
</gene>